<dbReference type="PANTHER" id="PTHR37844">
    <property type="entry name" value="SER/THR PROTEIN PHOSPHATASE SUPERFAMILY (AFU_ORTHOLOGUE AFUA_1G14840)"/>
    <property type="match status" value="1"/>
</dbReference>
<dbReference type="InterPro" id="IPR004843">
    <property type="entry name" value="Calcineurin-like_PHP"/>
</dbReference>
<dbReference type="OrthoDB" id="356681at2"/>
<dbReference type="Gene3D" id="3.60.21.10">
    <property type="match status" value="1"/>
</dbReference>
<protein>
    <submittedName>
        <fullName evidence="2">3',5'-cyclic AMP phosphodiesterase CpdA</fullName>
    </submittedName>
</protein>
<evidence type="ECO:0000313" key="2">
    <source>
        <dbReference type="EMBL" id="PZX16432.1"/>
    </source>
</evidence>
<evidence type="ECO:0000313" key="3">
    <source>
        <dbReference type="Proteomes" id="UP000249239"/>
    </source>
</evidence>
<dbReference type="GO" id="GO:0016787">
    <property type="term" value="F:hydrolase activity"/>
    <property type="evidence" value="ECO:0007669"/>
    <property type="project" value="InterPro"/>
</dbReference>
<dbReference type="InterPro" id="IPR029052">
    <property type="entry name" value="Metallo-depent_PP-like"/>
</dbReference>
<name>A0A2W7NZ09_9BACT</name>
<dbReference type="Proteomes" id="UP000249239">
    <property type="component" value="Unassembled WGS sequence"/>
</dbReference>
<proteinExistence type="predicted"/>
<accession>A0A2W7NZ09</accession>
<dbReference type="AlphaFoldDB" id="A0A2W7NZ09"/>
<dbReference type="Pfam" id="PF00149">
    <property type="entry name" value="Metallophos"/>
    <property type="match status" value="1"/>
</dbReference>
<comment type="caution">
    <text evidence="2">The sequence shown here is derived from an EMBL/GenBank/DDBJ whole genome shotgun (WGS) entry which is preliminary data.</text>
</comment>
<gene>
    <name evidence="2" type="ORF">LX69_01927</name>
</gene>
<dbReference type="SUPFAM" id="SSF56300">
    <property type="entry name" value="Metallo-dependent phosphatases"/>
    <property type="match status" value="1"/>
</dbReference>
<evidence type="ECO:0000259" key="1">
    <source>
        <dbReference type="Pfam" id="PF00149"/>
    </source>
</evidence>
<dbReference type="EMBL" id="QKZK01000013">
    <property type="protein sequence ID" value="PZX16432.1"/>
    <property type="molecule type" value="Genomic_DNA"/>
</dbReference>
<sequence length="252" mass="28985">MTIQYASDLHLDFNDNKSFLVEHPILPQGEILLLAGDVVTFAGMKNHVRFFDYLSANFKFTYWVPGNHEYYHSDIDCKGSWFKEAVRENVFLVNNVSVLHDDVKFIFSTLWANISSTNKQVVKRKLNDFHLIGEDDSVLSISRFNALHQQCRDFIAHELTVSDGFKKVVVTHHVPTFKNYPERYKGDALNDAFAVELEDMINANKPEAWIYGHIHSNTPDFTIGKTVLSTNQLGYVSYGEHFDFNPTKCIKI</sequence>
<feature type="domain" description="Calcineurin-like phosphoesterase" evidence="1">
    <location>
        <begin position="5"/>
        <end position="216"/>
    </location>
</feature>
<keyword evidence="3" id="KW-1185">Reference proteome</keyword>
<reference evidence="2 3" key="1">
    <citation type="submission" date="2018-06" db="EMBL/GenBank/DDBJ databases">
        <title>Genomic Encyclopedia of Archaeal and Bacterial Type Strains, Phase II (KMG-II): from individual species to whole genera.</title>
        <authorList>
            <person name="Goeker M."/>
        </authorList>
    </citation>
    <scope>NUCLEOTIDE SEQUENCE [LARGE SCALE GENOMIC DNA]</scope>
    <source>
        <strain evidence="2 3">DSM 6779</strain>
    </source>
</reference>
<dbReference type="RefSeq" id="WP_111445777.1">
    <property type="nucleotide sequence ID" value="NZ_QKZK01000013.1"/>
</dbReference>
<dbReference type="PANTHER" id="PTHR37844:SF1">
    <property type="entry name" value="CALCINEURIN-LIKE PHOSPHOESTERASE DOMAIN-CONTAINING PROTEIN"/>
    <property type="match status" value="1"/>
</dbReference>
<organism evidence="2 3">
    <name type="scientific">Breznakibacter xylanolyticus</name>
    <dbReference type="NCBI Taxonomy" id="990"/>
    <lineage>
        <taxon>Bacteria</taxon>
        <taxon>Pseudomonadati</taxon>
        <taxon>Bacteroidota</taxon>
        <taxon>Bacteroidia</taxon>
        <taxon>Marinilabiliales</taxon>
        <taxon>Marinilabiliaceae</taxon>
        <taxon>Breznakibacter</taxon>
    </lineage>
</organism>